<reference evidence="2 3" key="1">
    <citation type="submission" date="2018-12" db="EMBL/GenBank/DDBJ databases">
        <title>Complete genome sequencing of Tabrizicola sp. K13M18.</title>
        <authorList>
            <person name="Bae J.-W."/>
        </authorList>
    </citation>
    <scope>NUCLEOTIDE SEQUENCE [LARGE SCALE GENOMIC DNA]</scope>
    <source>
        <strain evidence="2 3">K13M18</strain>
    </source>
</reference>
<evidence type="ECO:0000256" key="1">
    <source>
        <dbReference type="SAM" id="SignalP"/>
    </source>
</evidence>
<evidence type="ECO:0008006" key="4">
    <source>
        <dbReference type="Google" id="ProtNLM"/>
    </source>
</evidence>
<accession>A0A3S8UA82</accession>
<dbReference type="KEGG" id="taw:EI545_17680"/>
<feature type="signal peptide" evidence="1">
    <location>
        <begin position="1"/>
        <end position="19"/>
    </location>
</feature>
<evidence type="ECO:0000313" key="2">
    <source>
        <dbReference type="EMBL" id="AZL60493.1"/>
    </source>
</evidence>
<feature type="chain" id="PRO_5019356772" description="Outer membrane protein beta-barrel domain-containing protein" evidence="1">
    <location>
        <begin position="20"/>
        <end position="399"/>
    </location>
</feature>
<dbReference type="EMBL" id="CP034328">
    <property type="protein sequence ID" value="AZL60493.1"/>
    <property type="molecule type" value="Genomic_DNA"/>
</dbReference>
<protein>
    <recommendedName>
        <fullName evidence="4">Outer membrane protein beta-barrel domain-containing protein</fullName>
    </recommendedName>
</protein>
<evidence type="ECO:0000313" key="3">
    <source>
        <dbReference type="Proteomes" id="UP000282002"/>
    </source>
</evidence>
<keyword evidence="3" id="KW-1185">Reference proteome</keyword>
<name>A0A3S8UA82_9RHOB</name>
<organism evidence="2 3">
    <name type="scientific">Tabrizicola piscis</name>
    <dbReference type="NCBI Taxonomy" id="2494374"/>
    <lineage>
        <taxon>Bacteria</taxon>
        <taxon>Pseudomonadati</taxon>
        <taxon>Pseudomonadota</taxon>
        <taxon>Alphaproteobacteria</taxon>
        <taxon>Rhodobacterales</taxon>
        <taxon>Paracoccaceae</taxon>
        <taxon>Tabrizicola</taxon>
    </lineage>
</organism>
<dbReference type="OrthoDB" id="7756354at2"/>
<sequence length="399" mass="43548">MRSGIVLAAAAMTASPVAAEVVLTFGVEQRFEAGQNIDLSVPEGGDNLVARTRLSFGAVSRTQLDTLEFSSSAALVAENSDDTDGTEFEFGNPDLAVRYTREIPNALFSIGAQYRRDDVESFDEDLTIDDLDGTRTDSTVDLRFETGRTAPLGFVLFSSYTESEYTDTSDPDLVDNNTFRVGIETPLRFSEVFQASIRLGYEREEDTSPPLTLNEVRTAGLGLAYAMVNGAATADLDFRSDDEEGDRTTLVFGRALTLPAGSLSLRLGVTQGDIGGTDLVGGVTWAQELPRGGLEVVLERTVVYDDITFEPSIGTLLAVSFTQEINDLSSMGLTASHEVSDSPTERIELSQFAATYRYALTQDWNLDSGVRYRVRRDEDGRSDSPDVFVALSRSFEFRP</sequence>
<dbReference type="AlphaFoldDB" id="A0A3S8UA82"/>
<keyword evidence="1" id="KW-0732">Signal</keyword>
<dbReference type="RefSeq" id="WP_125326685.1">
    <property type="nucleotide sequence ID" value="NZ_CP034328.1"/>
</dbReference>
<proteinExistence type="predicted"/>
<dbReference type="Proteomes" id="UP000282002">
    <property type="component" value="Chromosome"/>
</dbReference>
<gene>
    <name evidence="2" type="ORF">EI545_17680</name>
</gene>